<accession>A0ABM7SEM5</accession>
<dbReference type="SUPFAM" id="SSF47413">
    <property type="entry name" value="lambda repressor-like DNA-binding domains"/>
    <property type="match status" value="1"/>
</dbReference>
<feature type="domain" description="AAA+ ATPase" evidence="1">
    <location>
        <begin position="96"/>
        <end position="238"/>
    </location>
</feature>
<keyword evidence="3" id="KW-1185">Reference proteome</keyword>
<dbReference type="PANTHER" id="PTHR35894">
    <property type="entry name" value="GENERAL SECRETION PATHWAY PROTEIN A-RELATED"/>
    <property type="match status" value="1"/>
</dbReference>
<evidence type="ECO:0000313" key="3">
    <source>
        <dbReference type="Proteomes" id="UP000826775"/>
    </source>
</evidence>
<dbReference type="InterPro" id="IPR052026">
    <property type="entry name" value="ExeA_AAA_ATPase_DNA-bind"/>
</dbReference>
<dbReference type="InterPro" id="IPR027417">
    <property type="entry name" value="P-loop_NTPase"/>
</dbReference>
<dbReference type="PANTHER" id="PTHR35894:SF5">
    <property type="entry name" value="MU-LIKE PROPHAGE FLUMU DNA TRANSPOSITION PROTEIN B"/>
    <property type="match status" value="1"/>
</dbReference>
<evidence type="ECO:0000313" key="2">
    <source>
        <dbReference type="EMBL" id="BCZ18075.1"/>
    </source>
</evidence>
<sequence length="252" mass="28062">MENKRDIVREVEAFIAEYNISQAQMAKSVNKSPALLSSFLRGNYKHSTDALEEDLRGFMRSYKKSAQERAKLNDLGILELENLKNAHFVISQAVICKKSALIFGSAGSGKSESLKAFARKNPQTILVEVVPQVNTKDFLMGLGERLAVDDPRGSKNIAGLILSLSKKLSERDTILMIDEAEHLSTASLEALRRLHDFTQTPIILCGTPQLLKNLKGKNGELLQLYSRISLKYEFGAPSKEDLTPSLAKRRGW</sequence>
<reference evidence="2 3" key="1">
    <citation type="submission" date="2021-07" db="EMBL/GenBank/DDBJ databases">
        <title>Novel Helicobacter sp. Isolated from a dog.</title>
        <authorList>
            <person name="Rimbara E."/>
            <person name="Suzuki M."/>
        </authorList>
    </citation>
    <scope>NUCLEOTIDE SEQUENCE [LARGE SCALE GENOMIC DNA]</scope>
    <source>
        <strain evidence="3">NHP19-003</strain>
    </source>
</reference>
<dbReference type="SUPFAM" id="SSF52540">
    <property type="entry name" value="P-loop containing nucleoside triphosphate hydrolases"/>
    <property type="match status" value="1"/>
</dbReference>
<dbReference type="RefSeq" id="WP_221279331.1">
    <property type="nucleotide sequence ID" value="NZ_AP024814.1"/>
</dbReference>
<protein>
    <recommendedName>
        <fullName evidence="1">AAA+ ATPase domain-containing protein</fullName>
    </recommendedName>
</protein>
<dbReference type="SMART" id="SM00382">
    <property type="entry name" value="AAA"/>
    <property type="match status" value="1"/>
</dbReference>
<dbReference type="Gene3D" id="1.10.260.40">
    <property type="entry name" value="lambda repressor-like DNA-binding domains"/>
    <property type="match status" value="1"/>
</dbReference>
<dbReference type="InterPro" id="IPR049945">
    <property type="entry name" value="AAA_22"/>
</dbReference>
<organism evidence="2 3">
    <name type="scientific">Helicobacter gastrocanis</name>
    <dbReference type="NCBI Taxonomy" id="2849641"/>
    <lineage>
        <taxon>Bacteria</taxon>
        <taxon>Pseudomonadati</taxon>
        <taxon>Campylobacterota</taxon>
        <taxon>Epsilonproteobacteria</taxon>
        <taxon>Campylobacterales</taxon>
        <taxon>Helicobacteraceae</taxon>
        <taxon>Helicobacter</taxon>
    </lineage>
</organism>
<dbReference type="Gene3D" id="3.40.50.300">
    <property type="entry name" value="P-loop containing nucleotide triphosphate hydrolases"/>
    <property type="match status" value="1"/>
</dbReference>
<dbReference type="EMBL" id="AP024814">
    <property type="protein sequence ID" value="BCZ18075.1"/>
    <property type="molecule type" value="Genomic_DNA"/>
</dbReference>
<name>A0ABM7SEM5_9HELI</name>
<gene>
    <name evidence="2" type="ORF">NHP190003_13570</name>
</gene>
<evidence type="ECO:0000259" key="1">
    <source>
        <dbReference type="SMART" id="SM00382"/>
    </source>
</evidence>
<dbReference type="Pfam" id="PF13401">
    <property type="entry name" value="AAA_22"/>
    <property type="match status" value="1"/>
</dbReference>
<dbReference type="Proteomes" id="UP000826775">
    <property type="component" value="Chromosome"/>
</dbReference>
<dbReference type="InterPro" id="IPR010982">
    <property type="entry name" value="Lambda_DNA-bd_dom_sf"/>
</dbReference>
<proteinExistence type="predicted"/>
<dbReference type="InterPro" id="IPR003593">
    <property type="entry name" value="AAA+_ATPase"/>
</dbReference>